<name>A0A517M8E3_9BACT</name>
<evidence type="ECO:0000313" key="4">
    <source>
        <dbReference type="Proteomes" id="UP000319557"/>
    </source>
</evidence>
<feature type="compositionally biased region" description="Low complexity" evidence="1">
    <location>
        <begin position="128"/>
        <end position="138"/>
    </location>
</feature>
<dbReference type="KEGG" id="ruv:EC9_53590"/>
<dbReference type="Proteomes" id="UP000319557">
    <property type="component" value="Chromosome"/>
</dbReference>
<feature type="region of interest" description="Disordered" evidence="1">
    <location>
        <begin position="120"/>
        <end position="144"/>
    </location>
</feature>
<accession>A0A517M8E3</accession>
<proteinExistence type="predicted"/>
<feature type="chain" id="PRO_5022165844" evidence="2">
    <location>
        <begin position="21"/>
        <end position="144"/>
    </location>
</feature>
<sequence length="144" mass="15921" precursor="true">MTFKRALTLAVLVTATILLAGNDAQAQCSGGRGGASGGSAGPGYALGQRYDPLAYQRDYALQQQRYLQNQQLYAMRQQTYQQQVAQKYQQRQDLLAARKERAMLKREARDARIAQLKAARQAEREAEASASESYASAETVVAMR</sequence>
<organism evidence="3 4">
    <name type="scientific">Rosistilla ulvae</name>
    <dbReference type="NCBI Taxonomy" id="1930277"/>
    <lineage>
        <taxon>Bacteria</taxon>
        <taxon>Pseudomonadati</taxon>
        <taxon>Planctomycetota</taxon>
        <taxon>Planctomycetia</taxon>
        <taxon>Pirellulales</taxon>
        <taxon>Pirellulaceae</taxon>
        <taxon>Rosistilla</taxon>
    </lineage>
</organism>
<keyword evidence="2" id="KW-0732">Signal</keyword>
<dbReference type="AlphaFoldDB" id="A0A517M8E3"/>
<gene>
    <name evidence="3" type="ORF">EC9_53590</name>
</gene>
<protein>
    <submittedName>
        <fullName evidence="3">Uncharacterized protein</fullName>
    </submittedName>
</protein>
<evidence type="ECO:0000313" key="3">
    <source>
        <dbReference type="EMBL" id="QDS91139.1"/>
    </source>
</evidence>
<dbReference type="RefSeq" id="WP_145348826.1">
    <property type="nucleotide sequence ID" value="NZ_CP036261.1"/>
</dbReference>
<feature type="signal peptide" evidence="2">
    <location>
        <begin position="1"/>
        <end position="20"/>
    </location>
</feature>
<keyword evidence="4" id="KW-1185">Reference proteome</keyword>
<evidence type="ECO:0000256" key="2">
    <source>
        <dbReference type="SAM" id="SignalP"/>
    </source>
</evidence>
<dbReference type="EMBL" id="CP036261">
    <property type="protein sequence ID" value="QDS91139.1"/>
    <property type="molecule type" value="Genomic_DNA"/>
</dbReference>
<evidence type="ECO:0000256" key="1">
    <source>
        <dbReference type="SAM" id="MobiDB-lite"/>
    </source>
</evidence>
<reference evidence="3 4" key="1">
    <citation type="submission" date="2019-02" db="EMBL/GenBank/DDBJ databases">
        <title>Deep-cultivation of Planctomycetes and their phenomic and genomic characterization uncovers novel biology.</title>
        <authorList>
            <person name="Wiegand S."/>
            <person name="Jogler M."/>
            <person name="Boedeker C."/>
            <person name="Pinto D."/>
            <person name="Vollmers J."/>
            <person name="Rivas-Marin E."/>
            <person name="Kohn T."/>
            <person name="Peeters S.H."/>
            <person name="Heuer A."/>
            <person name="Rast P."/>
            <person name="Oberbeckmann S."/>
            <person name="Bunk B."/>
            <person name="Jeske O."/>
            <person name="Meyerdierks A."/>
            <person name="Storesund J.E."/>
            <person name="Kallscheuer N."/>
            <person name="Luecker S."/>
            <person name="Lage O.M."/>
            <person name="Pohl T."/>
            <person name="Merkel B.J."/>
            <person name="Hornburger P."/>
            <person name="Mueller R.-W."/>
            <person name="Bruemmer F."/>
            <person name="Labrenz M."/>
            <person name="Spormann A.M."/>
            <person name="Op den Camp H."/>
            <person name="Overmann J."/>
            <person name="Amann R."/>
            <person name="Jetten M.S.M."/>
            <person name="Mascher T."/>
            <person name="Medema M.H."/>
            <person name="Devos D.P."/>
            <person name="Kaster A.-K."/>
            <person name="Ovreas L."/>
            <person name="Rohde M."/>
            <person name="Galperin M.Y."/>
            <person name="Jogler C."/>
        </authorList>
    </citation>
    <scope>NUCLEOTIDE SEQUENCE [LARGE SCALE GENOMIC DNA]</scope>
    <source>
        <strain evidence="3 4">EC9</strain>
    </source>
</reference>